<evidence type="ECO:0008006" key="2">
    <source>
        <dbReference type="Google" id="ProtNLM"/>
    </source>
</evidence>
<evidence type="ECO:0000313" key="1">
    <source>
        <dbReference type="EMBL" id="VAV84010.1"/>
    </source>
</evidence>
<dbReference type="EMBL" id="UOEA01000059">
    <property type="protein sequence ID" value="VAV84010.1"/>
    <property type="molecule type" value="Genomic_DNA"/>
</dbReference>
<dbReference type="SUPFAM" id="SSF69118">
    <property type="entry name" value="AhpD-like"/>
    <property type="match status" value="1"/>
</dbReference>
<dbReference type="InterPro" id="IPR029032">
    <property type="entry name" value="AhpD-like"/>
</dbReference>
<name>A0A3B0QRG9_9ZZZZ</name>
<sequence length="187" mass="20202">MNNEKKREEIFAKVKEKYGFVPNIIKELALSPVVAEAYITAVKVLEGTSFTKQEIQAINLATSTQEGSDYCKTGHTAMGKAAGLDSSDLELIRAGKDPVDERLKALVCATRAVNKKRGRLETDDLKCLESKGITRGEIYEIIAVVASKIIPTYVNHIADVEIDQELLDGACCSGTDSAPETSASCCS</sequence>
<dbReference type="AlphaFoldDB" id="A0A3B0QRG9"/>
<dbReference type="PANTHER" id="PTHR35446">
    <property type="entry name" value="SI:CH211-175M2.5"/>
    <property type="match status" value="1"/>
</dbReference>
<dbReference type="PANTHER" id="PTHR35446:SF3">
    <property type="entry name" value="CMD DOMAIN-CONTAINING PROTEIN"/>
    <property type="match status" value="1"/>
</dbReference>
<dbReference type="Gene3D" id="1.20.1290.10">
    <property type="entry name" value="AhpD-like"/>
    <property type="match status" value="1"/>
</dbReference>
<reference evidence="1" key="1">
    <citation type="submission" date="2018-06" db="EMBL/GenBank/DDBJ databases">
        <authorList>
            <person name="Zhirakovskaya E."/>
        </authorList>
    </citation>
    <scope>NUCLEOTIDE SEQUENCE</scope>
</reference>
<accession>A0A3B0QRG9</accession>
<proteinExistence type="predicted"/>
<protein>
    <recommendedName>
        <fullName evidence="2">Carboxymuconolactone decarboxylase-like domain-containing protein</fullName>
    </recommendedName>
</protein>
<organism evidence="1">
    <name type="scientific">hydrothermal vent metagenome</name>
    <dbReference type="NCBI Taxonomy" id="652676"/>
    <lineage>
        <taxon>unclassified sequences</taxon>
        <taxon>metagenomes</taxon>
        <taxon>ecological metagenomes</taxon>
    </lineage>
</organism>
<gene>
    <name evidence="1" type="ORF">MNBD_DELTA01-468</name>
</gene>